<keyword evidence="4" id="KW-1185">Reference proteome</keyword>
<dbReference type="RefSeq" id="WP_218022771.1">
    <property type="nucleotide sequence ID" value="NZ_BIMR01000209.1"/>
</dbReference>
<keyword evidence="1" id="KW-0812">Transmembrane</keyword>
<comment type="caution">
    <text evidence="3">The sequence shown here is derived from an EMBL/GenBank/DDBJ whole genome shotgun (WGS) entry which is preliminary data.</text>
</comment>
<reference evidence="3 4" key="1">
    <citation type="submission" date="2019-01" db="EMBL/GenBank/DDBJ databases">
        <title>Draft genome sequence of Cellulomonas takizawaensis strain TKZ-21.</title>
        <authorList>
            <person name="Yamamura H."/>
            <person name="Hayashi T."/>
            <person name="Hamada M."/>
            <person name="Serisawa Y."/>
            <person name="Matsuyama K."/>
            <person name="Nakagawa Y."/>
            <person name="Otoguro M."/>
            <person name="Yanagida F."/>
            <person name="Hayakawa M."/>
        </authorList>
    </citation>
    <scope>NUCLEOTIDE SEQUENCE [LARGE SCALE GENOMIC DNA]</scope>
    <source>
        <strain evidence="3 4">NBRC12680</strain>
    </source>
</reference>
<evidence type="ECO:0000256" key="1">
    <source>
        <dbReference type="SAM" id="Phobius"/>
    </source>
</evidence>
<feature type="transmembrane region" description="Helical" evidence="1">
    <location>
        <begin position="16"/>
        <end position="41"/>
    </location>
</feature>
<evidence type="ECO:0000259" key="2">
    <source>
        <dbReference type="Pfam" id="PF13828"/>
    </source>
</evidence>
<name>A0A402DTL1_9CELL</name>
<keyword evidence="1" id="KW-1133">Transmembrane helix</keyword>
<protein>
    <recommendedName>
        <fullName evidence="2">DUF4190 domain-containing protein</fullName>
    </recommendedName>
</protein>
<feature type="transmembrane region" description="Helical" evidence="1">
    <location>
        <begin position="53"/>
        <end position="82"/>
    </location>
</feature>
<dbReference type="Pfam" id="PF13828">
    <property type="entry name" value="DUF4190"/>
    <property type="match status" value="1"/>
</dbReference>
<dbReference type="AlphaFoldDB" id="A0A402DTL1"/>
<organism evidence="3 4">
    <name type="scientific">Cellulomonas biazotea</name>
    <dbReference type="NCBI Taxonomy" id="1709"/>
    <lineage>
        <taxon>Bacteria</taxon>
        <taxon>Bacillati</taxon>
        <taxon>Actinomycetota</taxon>
        <taxon>Actinomycetes</taxon>
        <taxon>Micrococcales</taxon>
        <taxon>Cellulomonadaceae</taxon>
        <taxon>Cellulomonas</taxon>
    </lineage>
</organism>
<dbReference type="EMBL" id="BIMR01000209">
    <property type="protein sequence ID" value="GCE77438.1"/>
    <property type="molecule type" value="Genomic_DNA"/>
</dbReference>
<sequence>MTGVAPGYAVAPRTNALAVASLVLGLCGFAAIPVVLGHVALRQIGRSGDRGTGLAVTGLVLGYLTSLLYVVVLLVVGGAVWWGTR</sequence>
<proteinExistence type="predicted"/>
<dbReference type="InterPro" id="IPR025241">
    <property type="entry name" value="DUF4190"/>
</dbReference>
<evidence type="ECO:0000313" key="4">
    <source>
        <dbReference type="Proteomes" id="UP000289954"/>
    </source>
</evidence>
<evidence type="ECO:0000313" key="3">
    <source>
        <dbReference type="EMBL" id="GCE77438.1"/>
    </source>
</evidence>
<feature type="domain" description="DUF4190" evidence="2">
    <location>
        <begin position="17"/>
        <end position="71"/>
    </location>
</feature>
<gene>
    <name evidence="3" type="ORF">CBZ_24940</name>
</gene>
<dbReference type="Proteomes" id="UP000289954">
    <property type="component" value="Unassembled WGS sequence"/>
</dbReference>
<accession>A0A402DTL1</accession>
<keyword evidence="1" id="KW-0472">Membrane</keyword>